<dbReference type="GO" id="GO:0005524">
    <property type="term" value="F:ATP binding"/>
    <property type="evidence" value="ECO:0007669"/>
    <property type="project" value="UniProtKB-KW"/>
</dbReference>
<evidence type="ECO:0000256" key="7">
    <source>
        <dbReference type="ARBA" id="ARBA00023242"/>
    </source>
</evidence>
<evidence type="ECO:0000256" key="10">
    <source>
        <dbReference type="PROSITE-ProRule" id="PRU00376"/>
    </source>
</evidence>
<proteinExistence type="predicted"/>
<evidence type="ECO:0000256" key="4">
    <source>
        <dbReference type="ARBA" id="ARBA00022741"/>
    </source>
</evidence>
<keyword evidence="2" id="KW-0723">Serine/threonine-protein kinase</keyword>
<feature type="domain" description="Protein kinase" evidence="11">
    <location>
        <begin position="6"/>
        <end position="340"/>
    </location>
</feature>
<keyword evidence="14" id="KW-1185">Reference proteome</keyword>
<evidence type="ECO:0000256" key="1">
    <source>
        <dbReference type="ARBA" id="ARBA00012513"/>
    </source>
</evidence>
<dbReference type="PROSITE" id="PS50011">
    <property type="entry name" value="PROTEIN_KINASE_DOM"/>
    <property type="match status" value="1"/>
</dbReference>
<comment type="subcellular location">
    <subcellularLocation>
        <location evidence="10">Nucleus</location>
    </subcellularLocation>
</comment>
<dbReference type="InterPro" id="IPR055129">
    <property type="entry name" value="YEATS_dom"/>
</dbReference>
<evidence type="ECO:0000256" key="9">
    <source>
        <dbReference type="ARBA" id="ARBA00048679"/>
    </source>
</evidence>
<dbReference type="PANTHER" id="PTHR43671:SF98">
    <property type="entry name" value="SERINE_THREONINE-PROTEIN KINASE NEK11"/>
    <property type="match status" value="1"/>
</dbReference>
<keyword evidence="3" id="KW-0808">Transferase</keyword>
<dbReference type="GO" id="GO:0004674">
    <property type="term" value="F:protein serine/threonine kinase activity"/>
    <property type="evidence" value="ECO:0007669"/>
    <property type="project" value="UniProtKB-KW"/>
</dbReference>
<dbReference type="EMBL" id="ML996572">
    <property type="protein sequence ID" value="KAF2758014.1"/>
    <property type="molecule type" value="Genomic_DNA"/>
</dbReference>
<sequence length="493" mass="56212">MAAFHLDDWKWSGAGESHLFRESKQEDPIQQFATFDEQRYDGDSYKFKYSGKLLVLKKKRPSKTIITREESEAAAKEFKKLKMLNHSHLVRLRGSYAWDSTFGLLFDPVAATCDLATVLKKIDRLSLPKYRPSKDDTANDKGTLTSLGHNGTDLTTKAMRDMYLRICMGSLGCISRAVAYLHYNGIRHGRLAPVNILLGQDNKLWVTGFGMMSDDSEGTPDQPGDSLRGVSSYFAPEIIRPGLTGVTLYADIFSLGSLFLDMLASCSGLSPEGQKEAFRGNADHSYHANVENIFTWFESQWEPPEGDYIFVATEVRKMLSTEADYRPSAESVCQTIDILLPSAATFCSFSSARTLAQTSERSFTREITLAYANTFEKRHCVDRNQYMWHAHVRCDDEALEIEQVKFFLHASFADGQRTIQRRPFAVSSSCWGPFPIKIAVFLKDPIFWRYEKDLVWRHPIEPIIFTARQDEGPKRPRDKTEKRIKVSIWRRLP</sequence>
<evidence type="ECO:0000313" key="13">
    <source>
        <dbReference type="EMBL" id="KAF2758014.1"/>
    </source>
</evidence>
<dbReference type="EC" id="2.7.11.1" evidence="1"/>
<evidence type="ECO:0000256" key="8">
    <source>
        <dbReference type="ARBA" id="ARBA00047899"/>
    </source>
</evidence>
<feature type="domain" description="YEATS" evidence="12">
    <location>
        <begin position="328"/>
        <end position="487"/>
    </location>
</feature>
<organism evidence="13 14">
    <name type="scientific">Pseudovirgaria hyperparasitica</name>
    <dbReference type="NCBI Taxonomy" id="470096"/>
    <lineage>
        <taxon>Eukaryota</taxon>
        <taxon>Fungi</taxon>
        <taxon>Dikarya</taxon>
        <taxon>Ascomycota</taxon>
        <taxon>Pezizomycotina</taxon>
        <taxon>Dothideomycetes</taxon>
        <taxon>Dothideomycetes incertae sedis</taxon>
        <taxon>Acrospermales</taxon>
        <taxon>Acrospermaceae</taxon>
        <taxon>Pseudovirgaria</taxon>
    </lineage>
</organism>
<dbReference type="OrthoDB" id="248923at2759"/>
<evidence type="ECO:0000256" key="2">
    <source>
        <dbReference type="ARBA" id="ARBA00022527"/>
    </source>
</evidence>
<evidence type="ECO:0000259" key="11">
    <source>
        <dbReference type="PROSITE" id="PS50011"/>
    </source>
</evidence>
<keyword evidence="6" id="KW-0067">ATP-binding</keyword>
<dbReference type="SMART" id="SM00220">
    <property type="entry name" value="S_TKc"/>
    <property type="match status" value="1"/>
</dbReference>
<evidence type="ECO:0000256" key="3">
    <source>
        <dbReference type="ARBA" id="ARBA00022679"/>
    </source>
</evidence>
<evidence type="ECO:0000256" key="6">
    <source>
        <dbReference type="ARBA" id="ARBA00022840"/>
    </source>
</evidence>
<gene>
    <name evidence="13" type="ORF">EJ05DRAFT_476288</name>
</gene>
<dbReference type="PANTHER" id="PTHR43671">
    <property type="entry name" value="SERINE/THREONINE-PROTEIN KINASE NEK"/>
    <property type="match status" value="1"/>
</dbReference>
<dbReference type="Pfam" id="PF03366">
    <property type="entry name" value="YEATS"/>
    <property type="match status" value="1"/>
</dbReference>
<evidence type="ECO:0000256" key="5">
    <source>
        <dbReference type="ARBA" id="ARBA00022777"/>
    </source>
</evidence>
<dbReference type="SUPFAM" id="SSF56112">
    <property type="entry name" value="Protein kinase-like (PK-like)"/>
    <property type="match status" value="1"/>
</dbReference>
<keyword evidence="5 13" id="KW-0418">Kinase</keyword>
<reference evidence="13" key="1">
    <citation type="journal article" date="2020" name="Stud. Mycol.">
        <title>101 Dothideomycetes genomes: a test case for predicting lifestyles and emergence of pathogens.</title>
        <authorList>
            <person name="Haridas S."/>
            <person name="Albert R."/>
            <person name="Binder M."/>
            <person name="Bloem J."/>
            <person name="Labutti K."/>
            <person name="Salamov A."/>
            <person name="Andreopoulos B."/>
            <person name="Baker S."/>
            <person name="Barry K."/>
            <person name="Bills G."/>
            <person name="Bluhm B."/>
            <person name="Cannon C."/>
            <person name="Castanera R."/>
            <person name="Culley D."/>
            <person name="Daum C."/>
            <person name="Ezra D."/>
            <person name="Gonzalez J."/>
            <person name="Henrissat B."/>
            <person name="Kuo A."/>
            <person name="Liang C."/>
            <person name="Lipzen A."/>
            <person name="Lutzoni F."/>
            <person name="Magnuson J."/>
            <person name="Mondo S."/>
            <person name="Nolan M."/>
            <person name="Ohm R."/>
            <person name="Pangilinan J."/>
            <person name="Park H.-J."/>
            <person name="Ramirez L."/>
            <person name="Alfaro M."/>
            <person name="Sun H."/>
            <person name="Tritt A."/>
            <person name="Yoshinaga Y."/>
            <person name="Zwiers L.-H."/>
            <person name="Turgeon B."/>
            <person name="Goodwin S."/>
            <person name="Spatafora J."/>
            <person name="Crous P."/>
            <person name="Grigoriev I."/>
        </authorList>
    </citation>
    <scope>NUCLEOTIDE SEQUENCE</scope>
    <source>
        <strain evidence="13">CBS 121739</strain>
    </source>
</reference>
<dbReference type="GO" id="GO:0005634">
    <property type="term" value="C:nucleus"/>
    <property type="evidence" value="ECO:0007669"/>
    <property type="project" value="UniProtKB-SubCell"/>
</dbReference>
<accession>A0A6A6W7L0</accession>
<evidence type="ECO:0000259" key="12">
    <source>
        <dbReference type="PROSITE" id="PS51037"/>
    </source>
</evidence>
<comment type="catalytic activity">
    <reaction evidence="9">
        <text>L-seryl-[protein] + ATP = O-phospho-L-seryl-[protein] + ADP + H(+)</text>
        <dbReference type="Rhea" id="RHEA:17989"/>
        <dbReference type="Rhea" id="RHEA-COMP:9863"/>
        <dbReference type="Rhea" id="RHEA-COMP:11604"/>
        <dbReference type="ChEBI" id="CHEBI:15378"/>
        <dbReference type="ChEBI" id="CHEBI:29999"/>
        <dbReference type="ChEBI" id="CHEBI:30616"/>
        <dbReference type="ChEBI" id="CHEBI:83421"/>
        <dbReference type="ChEBI" id="CHEBI:456216"/>
        <dbReference type="EC" id="2.7.11.1"/>
    </reaction>
</comment>
<dbReference type="Pfam" id="PF00069">
    <property type="entry name" value="Pkinase"/>
    <property type="match status" value="1"/>
</dbReference>
<dbReference type="Proteomes" id="UP000799437">
    <property type="component" value="Unassembled WGS sequence"/>
</dbReference>
<dbReference type="InterPro" id="IPR050660">
    <property type="entry name" value="NEK_Ser/Thr_kinase"/>
</dbReference>
<dbReference type="Gene3D" id="2.60.40.1970">
    <property type="entry name" value="YEATS domain"/>
    <property type="match status" value="1"/>
</dbReference>
<dbReference type="InterPro" id="IPR000719">
    <property type="entry name" value="Prot_kinase_dom"/>
</dbReference>
<protein>
    <recommendedName>
        <fullName evidence="1">non-specific serine/threonine protein kinase</fullName>
        <ecNumber evidence="1">2.7.11.1</ecNumber>
    </recommendedName>
</protein>
<dbReference type="RefSeq" id="XP_033600465.1">
    <property type="nucleotide sequence ID" value="XM_033743995.1"/>
</dbReference>
<name>A0A6A6W7L0_9PEZI</name>
<keyword evidence="4" id="KW-0547">Nucleotide-binding</keyword>
<dbReference type="AlphaFoldDB" id="A0A6A6W7L0"/>
<dbReference type="Gene3D" id="1.10.510.10">
    <property type="entry name" value="Transferase(Phosphotransferase) domain 1"/>
    <property type="match status" value="1"/>
</dbReference>
<dbReference type="GeneID" id="54485049"/>
<dbReference type="PROSITE" id="PS51037">
    <property type="entry name" value="YEATS"/>
    <property type="match status" value="1"/>
</dbReference>
<keyword evidence="7 10" id="KW-0539">Nucleus</keyword>
<dbReference type="InterPro" id="IPR011009">
    <property type="entry name" value="Kinase-like_dom_sf"/>
</dbReference>
<comment type="catalytic activity">
    <reaction evidence="8">
        <text>L-threonyl-[protein] + ATP = O-phospho-L-threonyl-[protein] + ADP + H(+)</text>
        <dbReference type="Rhea" id="RHEA:46608"/>
        <dbReference type="Rhea" id="RHEA-COMP:11060"/>
        <dbReference type="Rhea" id="RHEA-COMP:11605"/>
        <dbReference type="ChEBI" id="CHEBI:15378"/>
        <dbReference type="ChEBI" id="CHEBI:30013"/>
        <dbReference type="ChEBI" id="CHEBI:30616"/>
        <dbReference type="ChEBI" id="CHEBI:61977"/>
        <dbReference type="ChEBI" id="CHEBI:456216"/>
        <dbReference type="EC" id="2.7.11.1"/>
    </reaction>
</comment>
<dbReference type="InterPro" id="IPR038704">
    <property type="entry name" value="YEAST_sf"/>
</dbReference>
<evidence type="ECO:0000313" key="14">
    <source>
        <dbReference type="Proteomes" id="UP000799437"/>
    </source>
</evidence>